<protein>
    <submittedName>
        <fullName evidence="2">Uncharacterized protein</fullName>
    </submittedName>
</protein>
<evidence type="ECO:0000313" key="2">
    <source>
        <dbReference type="EMBL" id="PVH37810.1"/>
    </source>
</evidence>
<feature type="region of interest" description="Disordered" evidence="1">
    <location>
        <begin position="1"/>
        <end position="125"/>
    </location>
</feature>
<evidence type="ECO:0000256" key="1">
    <source>
        <dbReference type="SAM" id="MobiDB-lite"/>
    </source>
</evidence>
<dbReference type="AlphaFoldDB" id="A0A2T8IJF9"/>
<name>A0A2T8IJF9_9POAL</name>
<reference evidence="2" key="1">
    <citation type="submission" date="2018-04" db="EMBL/GenBank/DDBJ databases">
        <title>WGS assembly of Panicum hallii.</title>
        <authorList>
            <person name="Lovell J."/>
            <person name="Jenkins J."/>
            <person name="Lowry D."/>
            <person name="Mamidi S."/>
            <person name="Sreedasyam A."/>
            <person name="Weng X."/>
            <person name="Barry K."/>
            <person name="Bonette J."/>
            <person name="Campitelli B."/>
            <person name="Daum C."/>
            <person name="Gordon S."/>
            <person name="Gould B."/>
            <person name="Lipzen A."/>
            <person name="Macqueen A."/>
            <person name="Palacio-Mejia J."/>
            <person name="Plott C."/>
            <person name="Shakirov E."/>
            <person name="Shu S."/>
            <person name="Yoshinaga Y."/>
            <person name="Zane M."/>
            <person name="Rokhsar D."/>
            <person name="Grimwood J."/>
            <person name="Schmutz J."/>
            <person name="Juenger T."/>
        </authorList>
    </citation>
    <scope>NUCLEOTIDE SEQUENCE [LARGE SCALE GENOMIC DNA]</scope>
    <source>
        <strain evidence="2">FIL2</strain>
    </source>
</reference>
<feature type="compositionally biased region" description="Basic residues" evidence="1">
    <location>
        <begin position="105"/>
        <end position="125"/>
    </location>
</feature>
<proteinExistence type="predicted"/>
<feature type="compositionally biased region" description="Basic residues" evidence="1">
    <location>
        <begin position="1"/>
        <end position="21"/>
    </location>
</feature>
<sequence length="125" mass="13525">MPRPRPLRRRPGSRTTRRRSRTSCWLTSTGCSWPRTSTISSITTRSTPCCSPPRSRSSRSSPTSPRAPAGARSRAPTVAASPTPAAASAPAAAARRRPMASAPCGHRRSTSPRRRSCSRRSCIRI</sequence>
<feature type="compositionally biased region" description="Low complexity" evidence="1">
    <location>
        <begin position="34"/>
        <end position="103"/>
    </location>
</feature>
<dbReference type="Proteomes" id="UP000243499">
    <property type="component" value="Chromosome 5"/>
</dbReference>
<dbReference type="Gramene" id="PVH37810">
    <property type="protein sequence ID" value="PVH37810"/>
    <property type="gene ID" value="PAHAL_5G094500"/>
</dbReference>
<accession>A0A2T8IJF9</accession>
<organism evidence="2">
    <name type="scientific">Panicum hallii</name>
    <dbReference type="NCBI Taxonomy" id="206008"/>
    <lineage>
        <taxon>Eukaryota</taxon>
        <taxon>Viridiplantae</taxon>
        <taxon>Streptophyta</taxon>
        <taxon>Embryophyta</taxon>
        <taxon>Tracheophyta</taxon>
        <taxon>Spermatophyta</taxon>
        <taxon>Magnoliopsida</taxon>
        <taxon>Liliopsida</taxon>
        <taxon>Poales</taxon>
        <taxon>Poaceae</taxon>
        <taxon>PACMAD clade</taxon>
        <taxon>Panicoideae</taxon>
        <taxon>Panicodae</taxon>
        <taxon>Paniceae</taxon>
        <taxon>Panicinae</taxon>
        <taxon>Panicum</taxon>
        <taxon>Panicum sect. Panicum</taxon>
    </lineage>
</organism>
<dbReference type="EMBL" id="CM008050">
    <property type="protein sequence ID" value="PVH37810.1"/>
    <property type="molecule type" value="Genomic_DNA"/>
</dbReference>
<gene>
    <name evidence="2" type="ORF">PAHAL_5G094500</name>
</gene>